<keyword evidence="3" id="KW-1185">Reference proteome</keyword>
<proteinExistence type="predicted"/>
<dbReference type="Pfam" id="PF14392">
    <property type="entry name" value="zf-CCHC_4"/>
    <property type="match status" value="1"/>
</dbReference>
<sequence>MVQTQYRNSTLKSILLGSDPSVTFLSHLTEEVALSLGETLGLVISSKDPSEMNGGTFIRVRVSLNILEPICCSRRISFRHNFDDWVSFMYERLPNICYCCGMFTYDDKECATWLRSKDFKDVIKDINDEINQGSNISNSNIPSHVTINGTVGSIIGQDANGADQNVRNGPKRKGEFSNLVSTELGEKEKRVKRDDEILALPTFMGLVEVVEQPCRVQ</sequence>
<evidence type="ECO:0000313" key="3">
    <source>
        <dbReference type="Proteomes" id="UP001459277"/>
    </source>
</evidence>
<evidence type="ECO:0000259" key="1">
    <source>
        <dbReference type="Pfam" id="PF14392"/>
    </source>
</evidence>
<protein>
    <recommendedName>
        <fullName evidence="1">Zinc knuckle CX2CX4HX4C domain-containing protein</fullName>
    </recommendedName>
</protein>
<name>A0AAW2C7Q1_9ROSI</name>
<dbReference type="EMBL" id="JAZDWU010000008">
    <property type="protein sequence ID" value="KAK9993776.1"/>
    <property type="molecule type" value="Genomic_DNA"/>
</dbReference>
<evidence type="ECO:0000313" key="2">
    <source>
        <dbReference type="EMBL" id="KAK9993776.1"/>
    </source>
</evidence>
<accession>A0AAW2C7Q1</accession>
<dbReference type="InterPro" id="IPR025836">
    <property type="entry name" value="Zn_knuckle_CX2CX4HX4C"/>
</dbReference>
<gene>
    <name evidence="2" type="ORF">SO802_023479</name>
</gene>
<organism evidence="2 3">
    <name type="scientific">Lithocarpus litseifolius</name>
    <dbReference type="NCBI Taxonomy" id="425828"/>
    <lineage>
        <taxon>Eukaryota</taxon>
        <taxon>Viridiplantae</taxon>
        <taxon>Streptophyta</taxon>
        <taxon>Embryophyta</taxon>
        <taxon>Tracheophyta</taxon>
        <taxon>Spermatophyta</taxon>
        <taxon>Magnoliopsida</taxon>
        <taxon>eudicotyledons</taxon>
        <taxon>Gunneridae</taxon>
        <taxon>Pentapetalae</taxon>
        <taxon>rosids</taxon>
        <taxon>fabids</taxon>
        <taxon>Fagales</taxon>
        <taxon>Fagaceae</taxon>
        <taxon>Lithocarpus</taxon>
    </lineage>
</organism>
<dbReference type="AlphaFoldDB" id="A0AAW2C7Q1"/>
<comment type="caution">
    <text evidence="2">The sequence shown here is derived from an EMBL/GenBank/DDBJ whole genome shotgun (WGS) entry which is preliminary data.</text>
</comment>
<reference evidence="2 3" key="1">
    <citation type="submission" date="2024-01" db="EMBL/GenBank/DDBJ databases">
        <title>A telomere-to-telomere, gap-free genome of sweet tea (Lithocarpus litseifolius).</title>
        <authorList>
            <person name="Zhou J."/>
        </authorList>
    </citation>
    <scope>NUCLEOTIDE SEQUENCE [LARGE SCALE GENOMIC DNA]</scope>
    <source>
        <strain evidence="2">Zhou-2022a</strain>
        <tissue evidence="2">Leaf</tissue>
    </source>
</reference>
<feature type="domain" description="Zinc knuckle CX2CX4HX4C" evidence="1">
    <location>
        <begin position="66"/>
        <end position="111"/>
    </location>
</feature>
<dbReference type="Proteomes" id="UP001459277">
    <property type="component" value="Unassembled WGS sequence"/>
</dbReference>